<feature type="transmembrane region" description="Helical" evidence="7">
    <location>
        <begin position="184"/>
        <end position="207"/>
    </location>
</feature>
<dbReference type="AlphaFoldDB" id="A0A815NJK3"/>
<comment type="caution">
    <text evidence="11">The sequence shown here is derived from an EMBL/GenBank/DDBJ whole genome shotgun (WGS) entry which is preliminary data.</text>
</comment>
<comment type="subcellular location">
    <subcellularLocation>
        <location evidence="1">Membrane</location>
        <topology evidence="1">Multi-pass membrane protein</topology>
    </subcellularLocation>
</comment>
<evidence type="ECO:0000313" key="12">
    <source>
        <dbReference type="Proteomes" id="UP000663852"/>
    </source>
</evidence>
<accession>A0A815NJK3</accession>
<feature type="transmembrane region" description="Helical" evidence="7">
    <location>
        <begin position="444"/>
        <end position="465"/>
    </location>
</feature>
<evidence type="ECO:0000256" key="7">
    <source>
        <dbReference type="SAM" id="Phobius"/>
    </source>
</evidence>
<keyword evidence="6 7" id="KW-0472">Membrane</keyword>
<keyword evidence="4 7" id="KW-0812">Transmembrane</keyword>
<dbReference type="GO" id="GO:0016297">
    <property type="term" value="F:fatty acyl-[ACP] hydrolase activity"/>
    <property type="evidence" value="ECO:0007669"/>
    <property type="project" value="UniProtKB-EC"/>
</dbReference>
<gene>
    <name evidence="11" type="ORF">EDS130_LOCUS38327</name>
</gene>
<feature type="chain" id="PRO_5032658201" description="oleoyl-[acyl-carrier-protein] hydrolase" evidence="8">
    <location>
        <begin position="17"/>
        <end position="817"/>
    </location>
</feature>
<dbReference type="InterPro" id="IPR012223">
    <property type="entry name" value="TEII"/>
</dbReference>
<dbReference type="Pfam" id="PF00975">
    <property type="entry name" value="Thioesterase"/>
    <property type="match status" value="1"/>
</dbReference>
<dbReference type="PANTHER" id="PTHR11487:SF0">
    <property type="entry name" value="S-ACYL FATTY ACID SYNTHASE THIOESTERASE, MEDIUM CHAIN"/>
    <property type="match status" value="1"/>
</dbReference>
<dbReference type="InterPro" id="IPR001031">
    <property type="entry name" value="Thioesterase"/>
</dbReference>
<dbReference type="InterPro" id="IPR014710">
    <property type="entry name" value="RmlC-like_jellyroll"/>
</dbReference>
<feature type="transmembrane region" description="Helical" evidence="7">
    <location>
        <begin position="219"/>
        <end position="239"/>
    </location>
</feature>
<feature type="domain" description="Thioesterase" evidence="9">
    <location>
        <begin position="585"/>
        <end position="810"/>
    </location>
</feature>
<dbReference type="EMBL" id="CAJNOJ010000397">
    <property type="protein sequence ID" value="CAF1432901.1"/>
    <property type="molecule type" value="Genomic_DNA"/>
</dbReference>
<evidence type="ECO:0000256" key="2">
    <source>
        <dbReference type="ARBA" id="ARBA00007169"/>
    </source>
</evidence>
<organism evidence="11 12">
    <name type="scientific">Adineta ricciae</name>
    <name type="common">Rotifer</name>
    <dbReference type="NCBI Taxonomy" id="249248"/>
    <lineage>
        <taxon>Eukaryota</taxon>
        <taxon>Metazoa</taxon>
        <taxon>Spiralia</taxon>
        <taxon>Gnathifera</taxon>
        <taxon>Rotifera</taxon>
        <taxon>Eurotatoria</taxon>
        <taxon>Bdelloidea</taxon>
        <taxon>Adinetida</taxon>
        <taxon>Adinetidae</taxon>
        <taxon>Adineta</taxon>
    </lineage>
</organism>
<feature type="transmembrane region" description="Helical" evidence="7">
    <location>
        <begin position="471"/>
        <end position="490"/>
    </location>
</feature>
<protein>
    <recommendedName>
        <fullName evidence="3">oleoyl-[acyl-carrier-protein] hydrolase</fullName>
        <ecNumber evidence="3">3.1.2.14</ecNumber>
    </recommendedName>
</protein>
<evidence type="ECO:0000256" key="3">
    <source>
        <dbReference type="ARBA" id="ARBA00012480"/>
    </source>
</evidence>
<keyword evidence="5 7" id="KW-1133">Transmembrane helix</keyword>
<dbReference type="InterPro" id="IPR029058">
    <property type="entry name" value="AB_hydrolase_fold"/>
</dbReference>
<evidence type="ECO:0000256" key="5">
    <source>
        <dbReference type="ARBA" id="ARBA00022989"/>
    </source>
</evidence>
<evidence type="ECO:0000256" key="1">
    <source>
        <dbReference type="ARBA" id="ARBA00004141"/>
    </source>
</evidence>
<dbReference type="SUPFAM" id="SSF53474">
    <property type="entry name" value="alpha/beta-Hydrolases"/>
    <property type="match status" value="1"/>
</dbReference>
<dbReference type="Pfam" id="PF12973">
    <property type="entry name" value="Cupin_7"/>
    <property type="match status" value="1"/>
</dbReference>
<dbReference type="GO" id="GO:0008610">
    <property type="term" value="P:lipid biosynthetic process"/>
    <property type="evidence" value="ECO:0007669"/>
    <property type="project" value="TreeGrafter"/>
</dbReference>
<feature type="transmembrane region" description="Helical" evidence="7">
    <location>
        <begin position="309"/>
        <end position="328"/>
    </location>
</feature>
<evidence type="ECO:0000256" key="8">
    <source>
        <dbReference type="SAM" id="SignalP"/>
    </source>
</evidence>
<dbReference type="InterPro" id="IPR025979">
    <property type="entry name" value="ChrR-like_cupin_dom"/>
</dbReference>
<sequence length="817" mass="91371">MLRICILSTFIALTYGINLDFLLANGPTHISSTNSYFIPYGDPKSNLTMKLLQVDPHTGLWVNILRGPPGAVLGTHRHYDQVYGYTLKGAWGYREHPEWLSRAGDVVHETPGSVHTLFIDDNHGETETLFFVWGALEYLDEHGKTKEIEDWRSILQKYVDYGQKNDLPIVDNNKKPMGRTSKEITIAFALNIGAGLATCIGGLVPFSRKLISLAKPSRIGIALALSAGVMIFISLAEIFGKSDEEFQKFFGKNATNICQNLTNSCQDLQFQCANRNVCNEIRTVCQTFTNETSNEFDCDKTCRGHSKTLTTVFFLLGAALIFLLDFIVHKISPDHKHDIDIEEINHLNHQAVSIRDPEDGSNSHPNGSLHHKKAHQSLNRTGILTALAIGLHNLPEGIATFLAASINLKTAVPLALGIALHNIPEGIAVATPVYFATQSKWKGLLYTFISALAEPLGGLICFLIISNGLNPFVNGAMFGIVVGMMVTISLKELIPTALRFCTSKGQISVSVLAGMLIMALSLIIFDYLENKFCLFRSTTKKRIFINCILSSCLIVKNQGFFMALGTKNAHPWFEVFHSRPRAKYQVFIFPSAGAAGYYYREWDKEFPEYEFSIVNYPGRAQRLSEKCLTTMKEFVEQLTSGLLPFITKPCIFIGHSLGSAISYALARHMLETKNKGNFLKLLVEMGRGPPHLEDPDVPFEKMTDAEIVAELKRIADPSARAIYDYPEYVQMMLPMLRADSKVAGELCDPIPLDIPIIVYGGEKEESVDESFLARWKELTNKKDLFHVQMFPGHHNFQSECQTQVLTHLKEDFRRLLT</sequence>
<dbReference type="Gene3D" id="3.40.50.1820">
    <property type="entry name" value="alpha/beta hydrolase"/>
    <property type="match status" value="1"/>
</dbReference>
<evidence type="ECO:0000313" key="11">
    <source>
        <dbReference type="EMBL" id="CAF1432901.1"/>
    </source>
</evidence>
<feature type="domain" description="ChrR-like cupin" evidence="10">
    <location>
        <begin position="44"/>
        <end position="133"/>
    </location>
</feature>
<dbReference type="InterPro" id="IPR003689">
    <property type="entry name" value="ZIP"/>
</dbReference>
<dbReference type="Proteomes" id="UP000663852">
    <property type="component" value="Unassembled WGS sequence"/>
</dbReference>
<dbReference type="InterPro" id="IPR011051">
    <property type="entry name" value="RmlC_Cupin_sf"/>
</dbReference>
<dbReference type="Pfam" id="PF02535">
    <property type="entry name" value="Zip"/>
    <property type="match status" value="1"/>
</dbReference>
<evidence type="ECO:0000259" key="9">
    <source>
        <dbReference type="Pfam" id="PF00975"/>
    </source>
</evidence>
<dbReference type="GO" id="GO:0046873">
    <property type="term" value="F:metal ion transmembrane transporter activity"/>
    <property type="evidence" value="ECO:0007669"/>
    <property type="project" value="InterPro"/>
</dbReference>
<evidence type="ECO:0000256" key="6">
    <source>
        <dbReference type="ARBA" id="ARBA00023136"/>
    </source>
</evidence>
<dbReference type="GO" id="GO:0016020">
    <property type="term" value="C:membrane"/>
    <property type="evidence" value="ECO:0007669"/>
    <property type="project" value="UniProtKB-SubCell"/>
</dbReference>
<dbReference type="PANTHER" id="PTHR11487">
    <property type="entry name" value="THIOESTERASE"/>
    <property type="match status" value="1"/>
</dbReference>
<comment type="similarity">
    <text evidence="2">Belongs to the thioesterase family.</text>
</comment>
<dbReference type="EC" id="3.1.2.14" evidence="3"/>
<keyword evidence="8" id="KW-0732">Signal</keyword>
<feature type="transmembrane region" description="Helical" evidence="7">
    <location>
        <begin position="511"/>
        <end position="528"/>
    </location>
</feature>
<reference evidence="11" key="1">
    <citation type="submission" date="2021-02" db="EMBL/GenBank/DDBJ databases">
        <authorList>
            <person name="Nowell W R."/>
        </authorList>
    </citation>
    <scope>NUCLEOTIDE SEQUENCE</scope>
</reference>
<evidence type="ECO:0000256" key="4">
    <source>
        <dbReference type="ARBA" id="ARBA00022692"/>
    </source>
</evidence>
<feature type="signal peptide" evidence="8">
    <location>
        <begin position="1"/>
        <end position="16"/>
    </location>
</feature>
<dbReference type="CDD" id="cd20302">
    <property type="entry name" value="cupin_DAD"/>
    <property type="match status" value="1"/>
</dbReference>
<name>A0A815NJK3_ADIRI</name>
<dbReference type="Gene3D" id="2.60.120.10">
    <property type="entry name" value="Jelly Rolls"/>
    <property type="match status" value="1"/>
</dbReference>
<dbReference type="OrthoDB" id="4408686at2759"/>
<dbReference type="SUPFAM" id="SSF51182">
    <property type="entry name" value="RmlC-like cupins"/>
    <property type="match status" value="1"/>
</dbReference>
<proteinExistence type="inferred from homology"/>
<evidence type="ECO:0000259" key="10">
    <source>
        <dbReference type="Pfam" id="PF12973"/>
    </source>
</evidence>